<evidence type="ECO:0000313" key="1">
    <source>
        <dbReference type="EMBL" id="CAF2045511.1"/>
    </source>
</evidence>
<reference evidence="1" key="1">
    <citation type="submission" date="2021-01" db="EMBL/GenBank/DDBJ databases">
        <authorList>
            <consortium name="Genoscope - CEA"/>
            <person name="William W."/>
        </authorList>
    </citation>
    <scope>NUCLEOTIDE SEQUENCE</scope>
</reference>
<gene>
    <name evidence="1" type="ORF">DARMORV10_A09P39740.1</name>
</gene>
<dbReference type="EMBL" id="HG994363">
    <property type="protein sequence ID" value="CAF2045511.1"/>
    <property type="molecule type" value="Genomic_DNA"/>
</dbReference>
<protein>
    <submittedName>
        <fullName evidence="1">(rape) hypothetical protein</fullName>
    </submittedName>
</protein>
<name>A0A816P8D7_BRANA</name>
<sequence length="62" mass="7163">NLEDLKVGKQVEVPIYEFDFKSSSRVGYRTLDVPASRIVIRDICFDPTYILKSRKDVSVDQI</sequence>
<dbReference type="Proteomes" id="UP001295469">
    <property type="component" value="Chromosome A09"/>
</dbReference>
<dbReference type="AlphaFoldDB" id="A0A816P8D7"/>
<proteinExistence type="predicted"/>
<feature type="non-terminal residue" evidence="1">
    <location>
        <position position="1"/>
    </location>
</feature>
<feature type="non-terminal residue" evidence="1">
    <location>
        <position position="62"/>
    </location>
</feature>
<accession>A0A816P8D7</accession>
<organism evidence="1">
    <name type="scientific">Brassica napus</name>
    <name type="common">Rape</name>
    <dbReference type="NCBI Taxonomy" id="3708"/>
    <lineage>
        <taxon>Eukaryota</taxon>
        <taxon>Viridiplantae</taxon>
        <taxon>Streptophyta</taxon>
        <taxon>Embryophyta</taxon>
        <taxon>Tracheophyta</taxon>
        <taxon>Spermatophyta</taxon>
        <taxon>Magnoliopsida</taxon>
        <taxon>eudicotyledons</taxon>
        <taxon>Gunneridae</taxon>
        <taxon>Pentapetalae</taxon>
        <taxon>rosids</taxon>
        <taxon>malvids</taxon>
        <taxon>Brassicales</taxon>
        <taxon>Brassicaceae</taxon>
        <taxon>Brassiceae</taxon>
        <taxon>Brassica</taxon>
    </lineage>
</organism>